<dbReference type="GO" id="GO:0005813">
    <property type="term" value="C:centrosome"/>
    <property type="evidence" value="ECO:0007669"/>
    <property type="project" value="TreeGrafter"/>
</dbReference>
<dbReference type="Ensembl" id="ENSNBRT00000021663.1">
    <property type="protein sequence ID" value="ENSNBRP00000021092.1"/>
    <property type="gene ID" value="ENSNBRG00000016132.1"/>
</dbReference>
<dbReference type="InterPro" id="IPR011009">
    <property type="entry name" value="Kinase-like_dom_sf"/>
</dbReference>
<evidence type="ECO:0000256" key="1">
    <source>
        <dbReference type="ARBA" id="ARBA00022527"/>
    </source>
</evidence>
<dbReference type="GO" id="GO:0000776">
    <property type="term" value="C:kinetochore"/>
    <property type="evidence" value="ECO:0007669"/>
    <property type="project" value="TreeGrafter"/>
</dbReference>
<keyword evidence="6 7" id="KW-0067">ATP-binding</keyword>
<accession>A0A3Q4HU96</accession>
<dbReference type="PROSITE" id="PS50011">
    <property type="entry name" value="PROTEIN_KINASE_DOM"/>
    <property type="match status" value="1"/>
</dbReference>
<dbReference type="Gene3D" id="1.10.510.10">
    <property type="entry name" value="Transferase(Phosphotransferase) domain 1"/>
    <property type="match status" value="1"/>
</dbReference>
<proteinExistence type="predicted"/>
<evidence type="ECO:0000256" key="7">
    <source>
        <dbReference type="PROSITE-ProRule" id="PRU10141"/>
    </source>
</evidence>
<reference evidence="10" key="1">
    <citation type="submission" date="2025-08" db="UniProtKB">
        <authorList>
            <consortium name="Ensembl"/>
        </authorList>
    </citation>
    <scope>IDENTIFICATION</scope>
</reference>
<dbReference type="SMART" id="SM00220">
    <property type="entry name" value="S_TKc"/>
    <property type="match status" value="1"/>
</dbReference>
<protein>
    <submittedName>
        <fullName evidence="10">Polo-like kinase 3 (Drosophila)</fullName>
    </submittedName>
</protein>
<keyword evidence="2" id="KW-0808">Transferase</keyword>
<dbReference type="SUPFAM" id="SSF56112">
    <property type="entry name" value="Protein kinase-like (PK-like)"/>
    <property type="match status" value="1"/>
</dbReference>
<dbReference type="GO" id="GO:0090166">
    <property type="term" value="P:Golgi disassembly"/>
    <property type="evidence" value="ECO:0007669"/>
    <property type="project" value="TreeGrafter"/>
</dbReference>
<dbReference type="GO" id="GO:0006974">
    <property type="term" value="P:DNA damage response"/>
    <property type="evidence" value="ECO:0007669"/>
    <property type="project" value="TreeGrafter"/>
</dbReference>
<keyword evidence="1" id="KW-0723">Serine/threonine-protein kinase</keyword>
<reference evidence="10" key="2">
    <citation type="submission" date="2025-09" db="UniProtKB">
        <authorList>
            <consortium name="Ensembl"/>
        </authorList>
    </citation>
    <scope>IDENTIFICATION</scope>
</reference>
<evidence type="ECO:0000256" key="5">
    <source>
        <dbReference type="ARBA" id="ARBA00022777"/>
    </source>
</evidence>
<evidence type="ECO:0000313" key="10">
    <source>
        <dbReference type="Ensembl" id="ENSNBRP00000021092.1"/>
    </source>
</evidence>
<dbReference type="GO" id="GO:0005524">
    <property type="term" value="F:ATP binding"/>
    <property type="evidence" value="ECO:0007669"/>
    <property type="project" value="UniProtKB-UniRule"/>
</dbReference>
<organism evidence="10 11">
    <name type="scientific">Neolamprologus brichardi</name>
    <name type="common">Fairy cichlid</name>
    <name type="synonym">Lamprologus brichardi</name>
    <dbReference type="NCBI Taxonomy" id="32507"/>
    <lineage>
        <taxon>Eukaryota</taxon>
        <taxon>Metazoa</taxon>
        <taxon>Chordata</taxon>
        <taxon>Craniata</taxon>
        <taxon>Vertebrata</taxon>
        <taxon>Euteleostomi</taxon>
        <taxon>Actinopterygii</taxon>
        <taxon>Neopterygii</taxon>
        <taxon>Teleostei</taxon>
        <taxon>Neoteleostei</taxon>
        <taxon>Acanthomorphata</taxon>
        <taxon>Ovalentaria</taxon>
        <taxon>Cichlomorphae</taxon>
        <taxon>Cichliformes</taxon>
        <taxon>Cichlidae</taxon>
        <taxon>African cichlids</taxon>
        <taxon>Pseudocrenilabrinae</taxon>
        <taxon>Lamprologini</taxon>
        <taxon>Neolamprologus</taxon>
    </lineage>
</organism>
<keyword evidence="5" id="KW-0418">Kinase</keyword>
<dbReference type="PANTHER" id="PTHR24345:SF42">
    <property type="entry name" value="SERINE_THREONINE-PROTEIN KINASE PLK3"/>
    <property type="match status" value="1"/>
</dbReference>
<evidence type="ECO:0000256" key="3">
    <source>
        <dbReference type="ARBA" id="ARBA00022737"/>
    </source>
</evidence>
<dbReference type="Gene3D" id="3.30.200.20">
    <property type="entry name" value="Phosphorylase Kinase, domain 1"/>
    <property type="match status" value="1"/>
</dbReference>
<dbReference type="FunFam" id="3.30.200.20:FF:000091">
    <property type="entry name" value="Serine/threonine-protein kinase PLK"/>
    <property type="match status" value="1"/>
</dbReference>
<feature type="region of interest" description="Disordered" evidence="8">
    <location>
        <begin position="21"/>
        <end position="50"/>
    </location>
</feature>
<dbReference type="GeneTree" id="ENSGT00940000159121"/>
<dbReference type="GO" id="GO:0005634">
    <property type="term" value="C:nucleus"/>
    <property type="evidence" value="ECO:0007669"/>
    <property type="project" value="TreeGrafter"/>
</dbReference>
<dbReference type="Proteomes" id="UP000261580">
    <property type="component" value="Unassembled WGS sequence"/>
</dbReference>
<evidence type="ECO:0000259" key="9">
    <source>
        <dbReference type="PROSITE" id="PS50011"/>
    </source>
</evidence>
<evidence type="ECO:0000313" key="11">
    <source>
        <dbReference type="Proteomes" id="UP000261580"/>
    </source>
</evidence>
<dbReference type="AlphaFoldDB" id="A0A3Q4HU96"/>
<dbReference type="GO" id="GO:0004674">
    <property type="term" value="F:protein serine/threonine kinase activity"/>
    <property type="evidence" value="ECO:0007669"/>
    <property type="project" value="UniProtKB-KW"/>
</dbReference>
<keyword evidence="11" id="KW-1185">Reference proteome</keyword>
<dbReference type="GO" id="GO:0000922">
    <property type="term" value="C:spindle pole"/>
    <property type="evidence" value="ECO:0007669"/>
    <property type="project" value="TreeGrafter"/>
</dbReference>
<evidence type="ECO:0000256" key="4">
    <source>
        <dbReference type="ARBA" id="ARBA00022741"/>
    </source>
</evidence>
<dbReference type="Bgee" id="ENSNBRG00000016132">
    <property type="expression patterns" value="Expressed in brain and 5 other cell types or tissues"/>
</dbReference>
<dbReference type="GO" id="GO:0007052">
    <property type="term" value="P:mitotic spindle organization"/>
    <property type="evidence" value="ECO:0007669"/>
    <property type="project" value="TreeGrafter"/>
</dbReference>
<dbReference type="GO" id="GO:0044819">
    <property type="term" value="P:mitotic G1/S transition checkpoint signaling"/>
    <property type="evidence" value="ECO:0007669"/>
    <property type="project" value="TreeGrafter"/>
</dbReference>
<feature type="binding site" evidence="7">
    <location>
        <position position="94"/>
    </location>
    <ligand>
        <name>ATP</name>
        <dbReference type="ChEBI" id="CHEBI:30616"/>
    </ligand>
</feature>
<feature type="compositionally biased region" description="Polar residues" evidence="8">
    <location>
        <begin position="31"/>
        <end position="40"/>
    </location>
</feature>
<evidence type="ECO:0000256" key="8">
    <source>
        <dbReference type="SAM" id="MobiDB-lite"/>
    </source>
</evidence>
<dbReference type="GO" id="GO:0005737">
    <property type="term" value="C:cytoplasm"/>
    <property type="evidence" value="ECO:0007669"/>
    <property type="project" value="TreeGrafter"/>
</dbReference>
<dbReference type="Pfam" id="PF00069">
    <property type="entry name" value="Pkinase"/>
    <property type="match status" value="1"/>
</dbReference>
<feature type="domain" description="Protein kinase" evidence="9">
    <location>
        <begin position="65"/>
        <end position="204"/>
    </location>
</feature>
<keyword evidence="3" id="KW-0677">Repeat</keyword>
<name>A0A3Q4HU96_NEOBR</name>
<dbReference type="InterPro" id="IPR000719">
    <property type="entry name" value="Prot_kinase_dom"/>
</dbReference>
<dbReference type="PANTHER" id="PTHR24345">
    <property type="entry name" value="SERINE/THREONINE-PROTEIN KINASE PLK"/>
    <property type="match status" value="1"/>
</dbReference>
<evidence type="ECO:0000256" key="2">
    <source>
        <dbReference type="ARBA" id="ARBA00022679"/>
    </source>
</evidence>
<dbReference type="PROSITE" id="PS00107">
    <property type="entry name" value="PROTEIN_KINASE_ATP"/>
    <property type="match status" value="1"/>
</dbReference>
<evidence type="ECO:0000256" key="6">
    <source>
        <dbReference type="ARBA" id="ARBA00022840"/>
    </source>
</evidence>
<dbReference type="InterPro" id="IPR017441">
    <property type="entry name" value="Protein_kinase_ATP_BS"/>
</dbReference>
<sequence>MSTGCFTAAQRISCHTMNADLFKPAPERGGPQQTSAPAKNSRNKHDQPKPELAQVVTDLKTGRSYIKGKLLGKGGFARCYEMTDLSNNKMYAVKVIPQSRVSKPHQRDKITNEIELHRTLSHKHVVKFSHYFEDQENIYIFLELCSRKSLAHIWKARHTLTEPEVRYYLRQIISGLKYLHSRGILHRDLKLGGSGVNVLCSVTT</sequence>
<keyword evidence="4 7" id="KW-0547">Nucleotide-binding</keyword>